<organism evidence="5 6">
    <name type="scientific">Telmatocola sphagniphila</name>
    <dbReference type="NCBI Taxonomy" id="1123043"/>
    <lineage>
        <taxon>Bacteria</taxon>
        <taxon>Pseudomonadati</taxon>
        <taxon>Planctomycetota</taxon>
        <taxon>Planctomycetia</taxon>
        <taxon>Gemmatales</taxon>
        <taxon>Gemmataceae</taxon>
    </lineage>
</organism>
<dbReference type="KEGG" id="tsph:KIH39_20030"/>
<dbReference type="InterPro" id="IPR004843">
    <property type="entry name" value="Calcineurin-like_PHP"/>
</dbReference>
<dbReference type="Gene3D" id="3.60.21.10">
    <property type="match status" value="1"/>
</dbReference>
<keyword evidence="3" id="KW-0472">Membrane</keyword>
<keyword evidence="3" id="KW-1133">Transmembrane helix</keyword>
<feature type="transmembrane region" description="Helical" evidence="3">
    <location>
        <begin position="6"/>
        <end position="25"/>
    </location>
</feature>
<dbReference type="GO" id="GO:0046872">
    <property type="term" value="F:metal ion binding"/>
    <property type="evidence" value="ECO:0007669"/>
    <property type="project" value="UniProtKB-KW"/>
</dbReference>
<dbReference type="Pfam" id="PF00149">
    <property type="entry name" value="Metallophos"/>
    <property type="match status" value="1"/>
</dbReference>
<dbReference type="GO" id="GO:0008758">
    <property type="term" value="F:UDP-2,3-diacylglucosamine hydrolase activity"/>
    <property type="evidence" value="ECO:0007669"/>
    <property type="project" value="TreeGrafter"/>
</dbReference>
<keyword evidence="2" id="KW-0378">Hydrolase</keyword>
<dbReference type="GO" id="GO:0009245">
    <property type="term" value="P:lipid A biosynthetic process"/>
    <property type="evidence" value="ECO:0007669"/>
    <property type="project" value="TreeGrafter"/>
</dbReference>
<evidence type="ECO:0000256" key="2">
    <source>
        <dbReference type="ARBA" id="ARBA00022801"/>
    </source>
</evidence>
<name>A0A8E6EUD4_9BACT</name>
<dbReference type="EMBL" id="CP074694">
    <property type="protein sequence ID" value="QVL31117.1"/>
    <property type="molecule type" value="Genomic_DNA"/>
</dbReference>
<evidence type="ECO:0000259" key="4">
    <source>
        <dbReference type="Pfam" id="PF00149"/>
    </source>
</evidence>
<feature type="transmembrane region" description="Helical" evidence="3">
    <location>
        <begin position="77"/>
        <end position="99"/>
    </location>
</feature>
<keyword evidence="6" id="KW-1185">Reference proteome</keyword>
<protein>
    <submittedName>
        <fullName evidence="5">Metallophosphoesterase</fullName>
    </submittedName>
</protein>
<sequence length="384" mass="43798">MLDILMFLLAWLGHACFMMVLLNMAYSMPWDRNFRKVFRLLMGLWIFLGPLYYYYLFGQINPLNTHARGTVLILAHALYMGISFTFAIVALPLITIVRLRRKPPKNLLRETTEVLDVEQVLGHKPVGDGKYHFLADLPFNMLFKVDFTTLRIGIPNLPAEWEGLTILHLSDMHFIGTPGKEYFDAIVEKCLEYGPHDLVVISGDIIDTNKHIAWIEPILGRLKGTHGTYAILGNHDWWQDSDAVRSKLRELNITVLGNNWETVKIKGQPMTIIGNEQPWFHPGPDLFAAPSGVFKLLISHTPDYVYWAASKGVQLMLSGHNHGGQLRLPIFGSIFVPSWYSRRFDMGTFAVKGTMLHVNRGMGSKEPLRFLCNPQVSRILLERI</sequence>
<dbReference type="RefSeq" id="WP_213494998.1">
    <property type="nucleotide sequence ID" value="NZ_CP074694.1"/>
</dbReference>
<keyword evidence="3" id="KW-0812">Transmembrane</keyword>
<evidence type="ECO:0000313" key="5">
    <source>
        <dbReference type="EMBL" id="QVL31117.1"/>
    </source>
</evidence>
<dbReference type="PANTHER" id="PTHR31302:SF31">
    <property type="entry name" value="PHOSPHODIESTERASE YAEI"/>
    <property type="match status" value="1"/>
</dbReference>
<dbReference type="AlphaFoldDB" id="A0A8E6EUD4"/>
<dbReference type="SUPFAM" id="SSF56300">
    <property type="entry name" value="Metallo-dependent phosphatases"/>
    <property type="match status" value="1"/>
</dbReference>
<feature type="domain" description="Calcineurin-like phosphoesterase" evidence="4">
    <location>
        <begin position="164"/>
        <end position="323"/>
    </location>
</feature>
<gene>
    <name evidence="5" type="ORF">KIH39_20030</name>
</gene>
<evidence type="ECO:0000313" key="6">
    <source>
        <dbReference type="Proteomes" id="UP000676194"/>
    </source>
</evidence>
<dbReference type="PANTHER" id="PTHR31302">
    <property type="entry name" value="TRANSMEMBRANE PROTEIN WITH METALLOPHOSPHOESTERASE DOMAIN-RELATED"/>
    <property type="match status" value="1"/>
</dbReference>
<dbReference type="Proteomes" id="UP000676194">
    <property type="component" value="Chromosome"/>
</dbReference>
<dbReference type="GO" id="GO:0016020">
    <property type="term" value="C:membrane"/>
    <property type="evidence" value="ECO:0007669"/>
    <property type="project" value="GOC"/>
</dbReference>
<evidence type="ECO:0000256" key="3">
    <source>
        <dbReference type="SAM" id="Phobius"/>
    </source>
</evidence>
<proteinExistence type="predicted"/>
<dbReference type="InterPro" id="IPR051158">
    <property type="entry name" value="Metallophosphoesterase_sf"/>
</dbReference>
<dbReference type="InterPro" id="IPR029052">
    <property type="entry name" value="Metallo-depent_PP-like"/>
</dbReference>
<evidence type="ECO:0000256" key="1">
    <source>
        <dbReference type="ARBA" id="ARBA00022723"/>
    </source>
</evidence>
<feature type="transmembrane region" description="Helical" evidence="3">
    <location>
        <begin position="37"/>
        <end position="57"/>
    </location>
</feature>
<reference evidence="5" key="1">
    <citation type="submission" date="2021-05" db="EMBL/GenBank/DDBJ databases">
        <title>Complete genome sequence of the cellulolytic planctomycete Telmatocola sphagniphila SP2T and characterization of the first cellulase from planctomycetes.</title>
        <authorList>
            <person name="Rakitin A.L."/>
            <person name="Beletsky A.V."/>
            <person name="Naumoff D.G."/>
            <person name="Kulichevskaya I.S."/>
            <person name="Mardanov A.V."/>
            <person name="Ravin N.V."/>
            <person name="Dedysh S.N."/>
        </authorList>
    </citation>
    <scope>NUCLEOTIDE SEQUENCE</scope>
    <source>
        <strain evidence="5">SP2T</strain>
    </source>
</reference>
<keyword evidence="1" id="KW-0479">Metal-binding</keyword>
<accession>A0A8E6EUD4</accession>